<dbReference type="GO" id="GO:0004180">
    <property type="term" value="F:carboxypeptidase activity"/>
    <property type="evidence" value="ECO:0007669"/>
    <property type="project" value="UniProtKB-KW"/>
</dbReference>
<gene>
    <name evidence="1" type="ORF">E1J38_012985</name>
</gene>
<reference evidence="1 2" key="1">
    <citation type="submission" date="2019-03" db="EMBL/GenBank/DDBJ databases">
        <authorList>
            <person name="Zhong Y.L."/>
        </authorList>
    </citation>
    <scope>NUCLEOTIDE SEQUENCE [LARGE SCALE GENOMIC DNA]</scope>
    <source>
        <strain evidence="1 2">W255</strain>
    </source>
</reference>
<reference evidence="1 2" key="2">
    <citation type="submission" date="2019-07" db="EMBL/GenBank/DDBJ databases">
        <title>Seonamhaeicola sp. W255 draft genome.</title>
        <authorList>
            <person name="Zhang X.-Y."/>
            <person name="Zhang R."/>
            <person name="Zhong Y.-L."/>
            <person name="Du Z.-J."/>
        </authorList>
    </citation>
    <scope>NUCLEOTIDE SEQUENCE [LARGE SCALE GENOMIC DNA]</scope>
    <source>
        <strain evidence="1 2">W255</strain>
    </source>
</reference>
<dbReference type="RefSeq" id="WP_133357271.1">
    <property type="nucleotide sequence ID" value="NZ_SMZJ02000009.1"/>
</dbReference>
<comment type="caution">
    <text evidence="1">The sequence shown here is derived from an EMBL/GenBank/DDBJ whole genome shotgun (WGS) entry which is preliminary data.</text>
</comment>
<organism evidence="1 2">
    <name type="scientific">Seonamhaeicola sediminis</name>
    <dbReference type="NCBI Taxonomy" id="2528206"/>
    <lineage>
        <taxon>Bacteria</taxon>
        <taxon>Pseudomonadati</taxon>
        <taxon>Bacteroidota</taxon>
        <taxon>Flavobacteriia</taxon>
        <taxon>Flavobacteriales</taxon>
        <taxon>Flavobacteriaceae</taxon>
    </lineage>
</organism>
<dbReference type="OrthoDB" id="1422163at2"/>
<keyword evidence="1" id="KW-0645">Protease</keyword>
<evidence type="ECO:0000313" key="2">
    <source>
        <dbReference type="Proteomes" id="UP000295814"/>
    </source>
</evidence>
<keyword evidence="2" id="KW-1185">Reference proteome</keyword>
<name>A0A562YC40_9FLAO</name>
<sequence length="252" mass="29153">MKHLLIVLFFIPTVSLSQSINGKIYDEDSTVKGALIINLTQNDTTYSDLKGNFKIKAIVNDSIMFKSLFHHDKKVKVNTSFFKEIIVFELNKSVNELNEVLLSDKKDKPFEVVEYSNNLGLAIAEDIKRNPHLYMPKASYSGGINFIELAKLIGINKLFKKKKSPKKYIEYHQLDSLFSNSELFTDSLLYQDLKIPKNNKCLFFEYCEELGINCELLAVKENLVLLDYFYKLSKDFLLFIKEEDTFISPNNK</sequence>
<keyword evidence="1" id="KW-0378">Hydrolase</keyword>
<dbReference type="AlphaFoldDB" id="A0A562YC40"/>
<dbReference type="EMBL" id="SMZJ02000009">
    <property type="protein sequence ID" value="TWO31669.1"/>
    <property type="molecule type" value="Genomic_DNA"/>
</dbReference>
<keyword evidence="1" id="KW-0121">Carboxypeptidase</keyword>
<proteinExistence type="predicted"/>
<accession>A0A562YC40</accession>
<protein>
    <submittedName>
        <fullName evidence="1">Carboxypeptidase-like regulatory domain-containing protein</fullName>
    </submittedName>
</protein>
<evidence type="ECO:0000313" key="1">
    <source>
        <dbReference type="EMBL" id="TWO31669.1"/>
    </source>
</evidence>
<dbReference type="Proteomes" id="UP000295814">
    <property type="component" value="Unassembled WGS sequence"/>
</dbReference>